<dbReference type="Pfam" id="PF14158">
    <property type="entry name" value="YndJ"/>
    <property type="match status" value="2"/>
</dbReference>
<dbReference type="RefSeq" id="WP_344115712.1">
    <property type="nucleotide sequence ID" value="NZ_BAAANE010000011.1"/>
</dbReference>
<feature type="transmembrane region" description="Helical" evidence="1">
    <location>
        <begin position="301"/>
        <end position="321"/>
    </location>
</feature>
<dbReference type="InterPro" id="IPR025450">
    <property type="entry name" value="YndJ-like"/>
</dbReference>
<keyword evidence="1" id="KW-1133">Transmembrane helix</keyword>
<evidence type="ECO:0000313" key="3">
    <source>
        <dbReference type="Proteomes" id="UP001501319"/>
    </source>
</evidence>
<comment type="caution">
    <text evidence="2">The sequence shown here is derived from an EMBL/GenBank/DDBJ whole genome shotgun (WGS) entry which is preliminary data.</text>
</comment>
<protein>
    <recommendedName>
        <fullName evidence="4">YndJ-like protein</fullName>
    </recommendedName>
</protein>
<name>A0ABP4RMC0_9ACTN</name>
<evidence type="ECO:0008006" key="4">
    <source>
        <dbReference type="Google" id="ProtNLM"/>
    </source>
</evidence>
<accession>A0ABP4RMC0</accession>
<reference evidence="3" key="1">
    <citation type="journal article" date="2019" name="Int. J. Syst. Evol. Microbiol.">
        <title>The Global Catalogue of Microorganisms (GCM) 10K type strain sequencing project: providing services to taxonomists for standard genome sequencing and annotation.</title>
        <authorList>
            <consortium name="The Broad Institute Genomics Platform"/>
            <consortium name="The Broad Institute Genome Sequencing Center for Infectious Disease"/>
            <person name="Wu L."/>
            <person name="Ma J."/>
        </authorList>
    </citation>
    <scope>NUCLEOTIDE SEQUENCE [LARGE SCALE GENOMIC DNA]</scope>
    <source>
        <strain evidence="3">JCM 14306</strain>
    </source>
</reference>
<proteinExistence type="predicted"/>
<feature type="transmembrane region" description="Helical" evidence="1">
    <location>
        <begin position="63"/>
        <end position="83"/>
    </location>
</feature>
<sequence>MIILVHLVVSLGMLVIVPLGLTLMDVPARPALGPSSRPAPRWWFAFAVPGAVSLWLPRGALSITLASIYLAGTLALVVLAAVDLVRRKRLRAREIALYTALVTPSIAALSLVAERSSYELFGFNLTVLSLTVAHFHFAGFAAALIAFLVAGTSTATSTAPRTGTGALADSSSAAARTGTGALADSSSAAARTGTGALADSSSRAASAASAASAAAISVPLGTGIVLLGFFLGDSVELAGAAVLTAGMWLVGWHLWRRSRETDRTTATLLVVSASVLVVTMLLALSWALGHVVATPYLPLEWMVATHGLANAVGFGLCGLLARRRLQAAEGVR</sequence>
<feature type="transmembrane region" description="Helical" evidence="1">
    <location>
        <begin position="6"/>
        <end position="28"/>
    </location>
</feature>
<keyword evidence="1" id="KW-0812">Transmembrane</keyword>
<dbReference type="Proteomes" id="UP001501319">
    <property type="component" value="Unassembled WGS sequence"/>
</dbReference>
<keyword evidence="3" id="KW-1185">Reference proteome</keyword>
<gene>
    <name evidence="2" type="ORF">GCM10009744_58310</name>
</gene>
<feature type="transmembrane region" description="Helical" evidence="1">
    <location>
        <begin position="95"/>
        <end position="113"/>
    </location>
</feature>
<feature type="transmembrane region" description="Helical" evidence="1">
    <location>
        <begin position="237"/>
        <end position="255"/>
    </location>
</feature>
<feature type="transmembrane region" description="Helical" evidence="1">
    <location>
        <begin position="210"/>
        <end position="231"/>
    </location>
</feature>
<feature type="transmembrane region" description="Helical" evidence="1">
    <location>
        <begin position="267"/>
        <end position="289"/>
    </location>
</feature>
<keyword evidence="1" id="KW-0472">Membrane</keyword>
<organism evidence="2 3">
    <name type="scientific">Kribbella alba</name>
    <dbReference type="NCBI Taxonomy" id="190197"/>
    <lineage>
        <taxon>Bacteria</taxon>
        <taxon>Bacillati</taxon>
        <taxon>Actinomycetota</taxon>
        <taxon>Actinomycetes</taxon>
        <taxon>Propionibacteriales</taxon>
        <taxon>Kribbellaceae</taxon>
        <taxon>Kribbella</taxon>
    </lineage>
</organism>
<evidence type="ECO:0000256" key="1">
    <source>
        <dbReference type="SAM" id="Phobius"/>
    </source>
</evidence>
<dbReference type="EMBL" id="BAAANE010000011">
    <property type="protein sequence ID" value="GAA1657589.1"/>
    <property type="molecule type" value="Genomic_DNA"/>
</dbReference>
<evidence type="ECO:0000313" key="2">
    <source>
        <dbReference type="EMBL" id="GAA1657589.1"/>
    </source>
</evidence>
<feature type="transmembrane region" description="Helical" evidence="1">
    <location>
        <begin position="133"/>
        <end position="151"/>
    </location>
</feature>